<organism evidence="6 7">
    <name type="scientific">Amanita muscaria (strain Koide BX008)</name>
    <dbReference type="NCBI Taxonomy" id="946122"/>
    <lineage>
        <taxon>Eukaryota</taxon>
        <taxon>Fungi</taxon>
        <taxon>Dikarya</taxon>
        <taxon>Basidiomycota</taxon>
        <taxon>Agaricomycotina</taxon>
        <taxon>Agaricomycetes</taxon>
        <taxon>Agaricomycetidae</taxon>
        <taxon>Agaricales</taxon>
        <taxon>Pluteineae</taxon>
        <taxon>Amanitaceae</taxon>
        <taxon>Amanita</taxon>
    </lineage>
</organism>
<dbReference type="InParanoid" id="A0A0C2X7H7"/>
<dbReference type="InterPro" id="IPR045002">
    <property type="entry name" value="Ech1-like"/>
</dbReference>
<dbReference type="Gene3D" id="3.90.226.10">
    <property type="entry name" value="2-enoyl-CoA Hydratase, Chain A, domain 1"/>
    <property type="match status" value="1"/>
</dbReference>
<sequence>MTNQFSTKWIKVTEPCPHVFHVELSRTPVNAFNSELWRDYGRVFRRLSEEGPDVRAVVLSSSLPKIFTVGLDLQDNNLVKDSGASTDTARSIIALREYLTEFQNAIGTPGHCPFPVIAACHGHVVGLGVDIISACDIRYAASNTSFSIKEVDVGLAADIGTLAYLPKITGNQSLARELTYTARTFGVDEAEKLGLLSKVVQGGREQVIAAALDLAKLIASKSPVAVANSKHLITHSRDNTVQENLRYTATWNASQLLTEDIVESVLAAKAKTSPQFKPIKQTPAKL</sequence>
<dbReference type="CDD" id="cd06558">
    <property type="entry name" value="crotonase-like"/>
    <property type="match status" value="1"/>
</dbReference>
<comment type="pathway">
    <text evidence="1">Lipid metabolism; fatty acid beta-oxidation.</text>
</comment>
<evidence type="ECO:0000256" key="1">
    <source>
        <dbReference type="ARBA" id="ARBA00005005"/>
    </source>
</evidence>
<dbReference type="GO" id="GO:0006635">
    <property type="term" value="P:fatty acid beta-oxidation"/>
    <property type="evidence" value="ECO:0007669"/>
    <property type="project" value="UniProtKB-UniPathway"/>
</dbReference>
<evidence type="ECO:0000313" key="7">
    <source>
        <dbReference type="Proteomes" id="UP000054549"/>
    </source>
</evidence>
<dbReference type="FunFam" id="1.10.12.10:FF:000004">
    <property type="entry name" value="Delta3,5-delta2,4-dienoyl-CoA isomerase"/>
    <property type="match status" value="1"/>
</dbReference>
<evidence type="ECO:0000256" key="2">
    <source>
        <dbReference type="ARBA" id="ARBA00005254"/>
    </source>
</evidence>
<name>A0A0C2X7H7_AMAMK</name>
<protein>
    <submittedName>
        <fullName evidence="6">Uncharacterized protein</fullName>
    </submittedName>
</protein>
<evidence type="ECO:0000256" key="5">
    <source>
        <dbReference type="ARBA" id="ARBA00023235"/>
    </source>
</evidence>
<dbReference type="Gene3D" id="1.10.12.10">
    <property type="entry name" value="Lyase 2-enoyl-coa Hydratase, Chain A, domain 2"/>
    <property type="match status" value="1"/>
</dbReference>
<reference evidence="6 7" key="1">
    <citation type="submission" date="2014-04" db="EMBL/GenBank/DDBJ databases">
        <title>Evolutionary Origins and Diversification of the Mycorrhizal Mutualists.</title>
        <authorList>
            <consortium name="DOE Joint Genome Institute"/>
            <consortium name="Mycorrhizal Genomics Consortium"/>
            <person name="Kohler A."/>
            <person name="Kuo A."/>
            <person name="Nagy L.G."/>
            <person name="Floudas D."/>
            <person name="Copeland A."/>
            <person name="Barry K.W."/>
            <person name="Cichocki N."/>
            <person name="Veneault-Fourrey C."/>
            <person name="LaButti K."/>
            <person name="Lindquist E.A."/>
            <person name="Lipzen A."/>
            <person name="Lundell T."/>
            <person name="Morin E."/>
            <person name="Murat C."/>
            <person name="Riley R."/>
            <person name="Ohm R."/>
            <person name="Sun H."/>
            <person name="Tunlid A."/>
            <person name="Henrissat B."/>
            <person name="Grigoriev I.V."/>
            <person name="Hibbett D.S."/>
            <person name="Martin F."/>
        </authorList>
    </citation>
    <scope>NUCLEOTIDE SEQUENCE [LARGE SCALE GENOMIC DNA]</scope>
    <source>
        <strain evidence="6 7">Koide BX008</strain>
    </source>
</reference>
<dbReference type="GO" id="GO:0051750">
    <property type="term" value="F:delta(3,5)-delta(2,4)-dienoyl-CoA isomerase activity"/>
    <property type="evidence" value="ECO:0007669"/>
    <property type="project" value="TreeGrafter"/>
</dbReference>
<keyword evidence="5" id="KW-0413">Isomerase</keyword>
<dbReference type="InterPro" id="IPR029045">
    <property type="entry name" value="ClpP/crotonase-like_dom_sf"/>
</dbReference>
<evidence type="ECO:0000256" key="4">
    <source>
        <dbReference type="ARBA" id="ARBA00023098"/>
    </source>
</evidence>
<dbReference type="HOGENOM" id="CLU_009834_7_0_1"/>
<dbReference type="Pfam" id="PF00378">
    <property type="entry name" value="ECH_1"/>
    <property type="match status" value="1"/>
</dbReference>
<dbReference type="OrthoDB" id="14970at2759"/>
<dbReference type="PANTHER" id="PTHR43149">
    <property type="entry name" value="ENOYL-COA HYDRATASE"/>
    <property type="match status" value="1"/>
</dbReference>
<comment type="similarity">
    <text evidence="2">Belongs to the enoyl-CoA hydratase/isomerase family.</text>
</comment>
<proteinExistence type="inferred from homology"/>
<dbReference type="AlphaFoldDB" id="A0A0C2X7H7"/>
<keyword evidence="7" id="KW-1185">Reference proteome</keyword>
<dbReference type="STRING" id="946122.A0A0C2X7H7"/>
<dbReference type="InterPro" id="IPR001753">
    <property type="entry name" value="Enoyl-CoA_hydra/iso"/>
</dbReference>
<dbReference type="EMBL" id="KN818243">
    <property type="protein sequence ID" value="KIL65256.1"/>
    <property type="molecule type" value="Genomic_DNA"/>
</dbReference>
<keyword evidence="4" id="KW-0443">Lipid metabolism</keyword>
<dbReference type="SUPFAM" id="SSF52096">
    <property type="entry name" value="ClpP/crotonase"/>
    <property type="match status" value="1"/>
</dbReference>
<evidence type="ECO:0000313" key="6">
    <source>
        <dbReference type="EMBL" id="KIL65256.1"/>
    </source>
</evidence>
<keyword evidence="3" id="KW-0276">Fatty acid metabolism</keyword>
<evidence type="ECO:0000256" key="3">
    <source>
        <dbReference type="ARBA" id="ARBA00022832"/>
    </source>
</evidence>
<dbReference type="InterPro" id="IPR014748">
    <property type="entry name" value="Enoyl-CoA_hydra_C"/>
</dbReference>
<gene>
    <name evidence="6" type="ORF">M378DRAFT_77071</name>
</gene>
<dbReference type="PANTHER" id="PTHR43149:SF1">
    <property type="entry name" value="DELTA(3,5)-DELTA(2,4)-DIENOYL-COA ISOMERASE, MITOCHONDRIAL"/>
    <property type="match status" value="1"/>
</dbReference>
<accession>A0A0C2X7H7</accession>
<dbReference type="Proteomes" id="UP000054549">
    <property type="component" value="Unassembled WGS sequence"/>
</dbReference>
<dbReference type="GO" id="GO:0005739">
    <property type="term" value="C:mitochondrion"/>
    <property type="evidence" value="ECO:0007669"/>
    <property type="project" value="TreeGrafter"/>
</dbReference>
<dbReference type="UniPathway" id="UPA00659"/>